<proteinExistence type="predicted"/>
<accession>A0A1Y5FIB7</accession>
<feature type="compositionally biased region" description="Low complexity" evidence="1">
    <location>
        <begin position="689"/>
        <end position="700"/>
    </location>
</feature>
<evidence type="ECO:0000256" key="2">
    <source>
        <dbReference type="SAM" id="SignalP"/>
    </source>
</evidence>
<evidence type="ECO:0000313" key="3">
    <source>
        <dbReference type="EMBL" id="OUR99935.1"/>
    </source>
</evidence>
<feature type="compositionally biased region" description="Low complexity" evidence="1">
    <location>
        <begin position="776"/>
        <end position="799"/>
    </location>
</feature>
<gene>
    <name evidence="3" type="ORF">A9Q84_02585</name>
</gene>
<evidence type="ECO:0000256" key="1">
    <source>
        <dbReference type="SAM" id="MobiDB-lite"/>
    </source>
</evidence>
<feature type="compositionally biased region" description="Polar residues" evidence="1">
    <location>
        <begin position="765"/>
        <end position="775"/>
    </location>
</feature>
<dbReference type="Proteomes" id="UP000196531">
    <property type="component" value="Unassembled WGS sequence"/>
</dbReference>
<reference evidence="4" key="1">
    <citation type="journal article" date="2017" name="Proc. Natl. Acad. Sci. U.S.A.">
        <title>Simulation of Deepwater Horizon oil plume reveals substrate specialization within a complex community of hydrocarbon-degraders.</title>
        <authorList>
            <person name="Hu P."/>
            <person name="Dubinsky E.A."/>
            <person name="Probst A.J."/>
            <person name="Wang J."/>
            <person name="Sieber C.M.K."/>
            <person name="Tom L.M."/>
            <person name="Gardinali P."/>
            <person name="Banfield J.F."/>
            <person name="Atlas R.M."/>
            <person name="Andersen G.L."/>
        </authorList>
    </citation>
    <scope>NUCLEOTIDE SEQUENCE [LARGE SCALE GENOMIC DNA]</scope>
</reference>
<name>A0A1Y5FIB7_9BACT</name>
<feature type="region of interest" description="Disordered" evidence="1">
    <location>
        <begin position="765"/>
        <end position="805"/>
    </location>
</feature>
<feature type="chain" id="PRO_5012350781" evidence="2">
    <location>
        <begin position="23"/>
        <end position="1051"/>
    </location>
</feature>
<feature type="region of interest" description="Disordered" evidence="1">
    <location>
        <begin position="826"/>
        <end position="939"/>
    </location>
</feature>
<feature type="compositionally biased region" description="Low complexity" evidence="1">
    <location>
        <begin position="860"/>
        <end position="939"/>
    </location>
</feature>
<feature type="compositionally biased region" description="Basic and acidic residues" evidence="1">
    <location>
        <begin position="826"/>
        <end position="836"/>
    </location>
</feature>
<feature type="region of interest" description="Disordered" evidence="1">
    <location>
        <begin position="728"/>
        <end position="752"/>
    </location>
</feature>
<keyword evidence="2" id="KW-0732">Signal</keyword>
<dbReference type="AlphaFoldDB" id="A0A1Y5FIB7"/>
<evidence type="ECO:0000313" key="4">
    <source>
        <dbReference type="Proteomes" id="UP000196531"/>
    </source>
</evidence>
<sequence length="1051" mass="116979">MKNVTKLIVVLLFMNSATLALFEDTRGSKNSKRAQLNKYRIDSKTYSEDEVKKNAEINFQLAQAVCQGKRDPVVSNTLNELMEVGLYNYCDQYEDQEKFCSCVSEVTYEQKVSDVEIKEFEKNLIKESRKNIMLESVQALALYKYETLHAGLSNANKGKKDYPNSAPSCKHNDEFMNSIKSDCSEEDLEEMSDILSDYTASCKDCSKEFSLDVVTNDIGRGMNKSKRFLSFAGQIMANRVSDLHDSLDFFKSKELLKIKGKKDSYSYNTTNELYERELKERIAEKIFAKWQGHLEPTYRYFNGDVEKRKDVAFIDIIENSKIFKGVKDGPKSKMVLSELSLSSAVREQVDFFEGKLEISKVFVKKKISKAQILKSLDKVFNDYTNEKLSTTCENAIKVFKKSCREMKDNSKISFDFNDNAAKFRDKFYSKKDKFKFDQLYCVANDLGTQKMAKTSRRKKSKSMARARNHFRPRMNIDIAGTGNIYHGDSLSYTLTKADFSTGNTNLMHASLANGENNFEIKPLMELATSSLSLKHSDTENTDDNNETDTNYNSYFKAGGNGYEGTDYGINADYTTSFTADWSKLSLGGYPSSSFPKTESYSWESSKIKMNPDSNVVDRFKNDLANNPSEFEGTLVNNEELNENLNKSVKADIQNSTAEAMKNIEVDLNNSLNEGNIAESANLDSEATDSVASSSAENTSANNELLNSDKEFKQNDSAQLNQQDFMADGMNSQSNYAGNSNFNSNSNSQNSRFKAQGDFKNKATDQYANDSQVDGKSNSNSASNFRSLSSVDTDSNTTTSKLETSRSALEVEKLKLELEKMKLDLAKSQSELKKVSIESEEEVPVEVVKAKAPIKRTPIASARKSSSKGFSSKSQNDSPRKSGTSVSRGSSSSAPSTVSSTSNNSSFSNPTSSSSASSSSSRRSKDSQAQSSSASSAGGSSALLTATKAGDAQIFSSASRLEGNSFNSYAELQSADQDHLEKMYEKFGSEVVVADNEGQKLFELEKDSDTGEIKIIKKIAKRAPAALEKPLEAQKSRKRFTLEEFNQILDAQ</sequence>
<organism evidence="3 4">
    <name type="scientific">Halobacteriovorax marinus</name>
    <dbReference type="NCBI Taxonomy" id="97084"/>
    <lineage>
        <taxon>Bacteria</taxon>
        <taxon>Pseudomonadati</taxon>
        <taxon>Bdellovibrionota</taxon>
        <taxon>Bacteriovoracia</taxon>
        <taxon>Bacteriovoracales</taxon>
        <taxon>Halobacteriovoraceae</taxon>
        <taxon>Halobacteriovorax</taxon>
    </lineage>
</organism>
<comment type="caution">
    <text evidence="3">The sequence shown here is derived from an EMBL/GenBank/DDBJ whole genome shotgun (WGS) entry which is preliminary data.</text>
</comment>
<feature type="compositionally biased region" description="Low complexity" evidence="1">
    <location>
        <begin position="733"/>
        <end position="750"/>
    </location>
</feature>
<feature type="region of interest" description="Disordered" evidence="1">
    <location>
        <begin position="680"/>
        <end position="700"/>
    </location>
</feature>
<dbReference type="EMBL" id="MAAO01000002">
    <property type="protein sequence ID" value="OUR99935.1"/>
    <property type="molecule type" value="Genomic_DNA"/>
</dbReference>
<feature type="signal peptide" evidence="2">
    <location>
        <begin position="1"/>
        <end position="22"/>
    </location>
</feature>
<protein>
    <submittedName>
        <fullName evidence="3">Uncharacterized protein</fullName>
    </submittedName>
</protein>